<evidence type="ECO:0000313" key="6">
    <source>
        <dbReference type="EMBL" id="PAV94334.1"/>
    </source>
</evidence>
<dbReference type="KEGG" id="hpar:AL518_00500"/>
<comment type="similarity">
    <text evidence="1">Belongs to the LysR transcriptional regulatory family.</text>
</comment>
<dbReference type="FunFam" id="1.10.10.10:FF:000001">
    <property type="entry name" value="LysR family transcriptional regulator"/>
    <property type="match status" value="1"/>
</dbReference>
<dbReference type="GeneID" id="69637278"/>
<reference evidence="6 7" key="1">
    <citation type="submission" date="2017-08" db="EMBL/GenBank/DDBJ databases">
        <title>Draft Genome Sequence of Hafnia alvei CITHA-6 Isolated from Raw Bovine Milk.</title>
        <authorList>
            <person name="Culligan E.P."/>
            <person name="Mcsweeney A."/>
            <person name="O'Doherty C."/>
            <person name="Gleeson E."/>
            <person name="O'Riordan D."/>
            <person name="Sleator R.D."/>
        </authorList>
    </citation>
    <scope>NUCLEOTIDE SEQUENCE [LARGE SCALE GENOMIC DNA]</scope>
    <source>
        <strain evidence="6 7">CITHA-6</strain>
    </source>
</reference>
<dbReference type="Proteomes" id="UP000218796">
    <property type="component" value="Unassembled WGS sequence"/>
</dbReference>
<dbReference type="RefSeq" id="WP_008812457.1">
    <property type="nucleotide sequence ID" value="NZ_CALECD010000010.1"/>
</dbReference>
<evidence type="ECO:0000256" key="3">
    <source>
        <dbReference type="ARBA" id="ARBA00023125"/>
    </source>
</evidence>
<accession>A0A2A2M6T3</accession>
<sequence>MMTLRQLRHFIAVAETGSISAAAQTVFVSQSSLTQAIQLLEQEIGAVLFKRHAKGMELTHQGHQFLRQSYLILATVENAKRSLELGCENLSGTLKIGVTSLVAGYFLVDMLTRFRAAYPNVTTQLVEDERPYIEHLLVNGEIDIGVLILSNLEDRDALQTEVLMHSPYRLWLPPLHPLLENDSIRLADVVKEPLIQLNTDEMGSHLRRIWEKAKLTPTIAMRTGSTEAVRSLVAAGIGVALLPDMAYRPWSLEGNMIEARTLVDTLEPLDIGLAWRRGSARPELVTPFLQIARENSAMRKLSPK</sequence>
<dbReference type="PRINTS" id="PR00039">
    <property type="entry name" value="HTHLYSR"/>
</dbReference>
<gene>
    <name evidence="6" type="ORF">CJD50_21040</name>
</gene>
<dbReference type="PROSITE" id="PS50931">
    <property type="entry name" value="HTH_LYSR"/>
    <property type="match status" value="1"/>
</dbReference>
<evidence type="ECO:0000256" key="1">
    <source>
        <dbReference type="ARBA" id="ARBA00009437"/>
    </source>
</evidence>
<dbReference type="InterPro" id="IPR036390">
    <property type="entry name" value="WH_DNA-bd_sf"/>
</dbReference>
<evidence type="ECO:0000259" key="5">
    <source>
        <dbReference type="PROSITE" id="PS50931"/>
    </source>
</evidence>
<evidence type="ECO:0000256" key="4">
    <source>
        <dbReference type="ARBA" id="ARBA00023163"/>
    </source>
</evidence>
<proteinExistence type="inferred from homology"/>
<dbReference type="EMBL" id="NQMS01000014">
    <property type="protein sequence ID" value="PAV94334.1"/>
    <property type="molecule type" value="Genomic_DNA"/>
</dbReference>
<dbReference type="GO" id="GO:0032993">
    <property type="term" value="C:protein-DNA complex"/>
    <property type="evidence" value="ECO:0007669"/>
    <property type="project" value="TreeGrafter"/>
</dbReference>
<keyword evidence="7" id="KW-1185">Reference proteome</keyword>
<dbReference type="InterPro" id="IPR005119">
    <property type="entry name" value="LysR_subst-bd"/>
</dbReference>
<dbReference type="InterPro" id="IPR036388">
    <property type="entry name" value="WH-like_DNA-bd_sf"/>
</dbReference>
<evidence type="ECO:0000256" key="2">
    <source>
        <dbReference type="ARBA" id="ARBA00023015"/>
    </source>
</evidence>
<dbReference type="AlphaFoldDB" id="A0A2A2M6T3"/>
<dbReference type="InterPro" id="IPR000847">
    <property type="entry name" value="LysR_HTH_N"/>
</dbReference>
<keyword evidence="4" id="KW-0804">Transcription</keyword>
<dbReference type="PANTHER" id="PTHR30346">
    <property type="entry name" value="TRANSCRIPTIONAL DUAL REGULATOR HCAR-RELATED"/>
    <property type="match status" value="1"/>
</dbReference>
<keyword evidence="2" id="KW-0805">Transcription regulation</keyword>
<dbReference type="Gene3D" id="1.10.10.10">
    <property type="entry name" value="Winged helix-like DNA-binding domain superfamily/Winged helix DNA-binding domain"/>
    <property type="match status" value="1"/>
</dbReference>
<dbReference type="Gene3D" id="3.40.190.10">
    <property type="entry name" value="Periplasmic binding protein-like II"/>
    <property type="match status" value="2"/>
</dbReference>
<dbReference type="PANTHER" id="PTHR30346:SF0">
    <property type="entry name" value="HCA OPERON TRANSCRIPTIONAL ACTIVATOR HCAR"/>
    <property type="match status" value="1"/>
</dbReference>
<dbReference type="SUPFAM" id="SSF53850">
    <property type="entry name" value="Periplasmic binding protein-like II"/>
    <property type="match status" value="1"/>
</dbReference>
<dbReference type="Pfam" id="PF00126">
    <property type="entry name" value="HTH_1"/>
    <property type="match status" value="1"/>
</dbReference>
<dbReference type="GO" id="GO:0003700">
    <property type="term" value="F:DNA-binding transcription factor activity"/>
    <property type="evidence" value="ECO:0007669"/>
    <property type="project" value="InterPro"/>
</dbReference>
<evidence type="ECO:0000313" key="7">
    <source>
        <dbReference type="Proteomes" id="UP000218796"/>
    </source>
</evidence>
<comment type="caution">
    <text evidence="6">The sequence shown here is derived from an EMBL/GenBank/DDBJ whole genome shotgun (WGS) entry which is preliminary data.</text>
</comment>
<dbReference type="SUPFAM" id="SSF46785">
    <property type="entry name" value="Winged helix' DNA-binding domain"/>
    <property type="match status" value="1"/>
</dbReference>
<organism evidence="6 7">
    <name type="scientific">Hafnia paralvei</name>
    <dbReference type="NCBI Taxonomy" id="546367"/>
    <lineage>
        <taxon>Bacteria</taxon>
        <taxon>Pseudomonadati</taxon>
        <taxon>Pseudomonadota</taxon>
        <taxon>Gammaproteobacteria</taxon>
        <taxon>Enterobacterales</taxon>
        <taxon>Hafniaceae</taxon>
        <taxon>Hafnia</taxon>
    </lineage>
</organism>
<dbReference type="Pfam" id="PF03466">
    <property type="entry name" value="LysR_substrate"/>
    <property type="match status" value="1"/>
</dbReference>
<protein>
    <submittedName>
        <fullName evidence="6">LysR family transcriptional regulator</fullName>
    </submittedName>
</protein>
<dbReference type="GO" id="GO:0003677">
    <property type="term" value="F:DNA binding"/>
    <property type="evidence" value="ECO:0007669"/>
    <property type="project" value="UniProtKB-KW"/>
</dbReference>
<feature type="domain" description="HTH lysR-type" evidence="5">
    <location>
        <begin position="2"/>
        <end position="59"/>
    </location>
</feature>
<dbReference type="OrthoDB" id="8679465at2"/>
<keyword evidence="3" id="KW-0238">DNA-binding</keyword>
<name>A0A2A2M6T3_9GAMM</name>